<reference evidence="1" key="1">
    <citation type="submission" date="2014-12" db="EMBL/GenBank/DDBJ databases">
        <title>Insight into the proteome of Arion vulgaris.</title>
        <authorList>
            <person name="Aradska J."/>
            <person name="Bulat T."/>
            <person name="Smidak R."/>
            <person name="Sarate P."/>
            <person name="Gangsoo J."/>
            <person name="Sialana F."/>
            <person name="Bilban M."/>
            <person name="Lubec G."/>
        </authorList>
    </citation>
    <scope>NUCLEOTIDE SEQUENCE</scope>
    <source>
        <tissue evidence="1">Skin</tissue>
    </source>
</reference>
<sequence>MSLILVSHYCYLRDSNNGKSCCIHSLNSPPDSQTCSVESKMVTPCQRPSDFLDCFGKLR</sequence>
<proteinExistence type="predicted"/>
<name>A0A0B7C557_9EUPU</name>
<dbReference type="AlphaFoldDB" id="A0A0B7C557"/>
<organism evidence="1">
    <name type="scientific">Arion vulgaris</name>
    <dbReference type="NCBI Taxonomy" id="1028688"/>
    <lineage>
        <taxon>Eukaryota</taxon>
        <taxon>Metazoa</taxon>
        <taxon>Spiralia</taxon>
        <taxon>Lophotrochozoa</taxon>
        <taxon>Mollusca</taxon>
        <taxon>Gastropoda</taxon>
        <taxon>Heterobranchia</taxon>
        <taxon>Euthyneura</taxon>
        <taxon>Panpulmonata</taxon>
        <taxon>Eupulmonata</taxon>
        <taxon>Stylommatophora</taxon>
        <taxon>Helicina</taxon>
        <taxon>Arionoidea</taxon>
        <taxon>Arionidae</taxon>
        <taxon>Arion</taxon>
    </lineage>
</organism>
<gene>
    <name evidence="1" type="primary">ORF223446</name>
</gene>
<protein>
    <submittedName>
        <fullName evidence="1">Uncharacterized protein</fullName>
    </submittedName>
</protein>
<evidence type="ECO:0000313" key="1">
    <source>
        <dbReference type="EMBL" id="CEL00338.1"/>
    </source>
</evidence>
<dbReference type="EMBL" id="HACG01053467">
    <property type="protein sequence ID" value="CEL00338.1"/>
    <property type="molecule type" value="Transcribed_RNA"/>
</dbReference>
<accession>A0A0B7C557</accession>